<evidence type="ECO:0000256" key="4">
    <source>
        <dbReference type="ARBA" id="ARBA00022679"/>
    </source>
</evidence>
<evidence type="ECO:0000256" key="3">
    <source>
        <dbReference type="ARBA" id="ARBA00022676"/>
    </source>
</evidence>
<dbReference type="Proteomes" id="UP000821866">
    <property type="component" value="Chromosome 2"/>
</dbReference>
<keyword evidence="7" id="KW-1133">Transmembrane helix</keyword>
<proteinExistence type="inferred from homology"/>
<evidence type="ECO:0000313" key="12">
    <source>
        <dbReference type="Proteomes" id="UP000821866"/>
    </source>
</evidence>
<dbReference type="GO" id="GO:0000139">
    <property type="term" value="C:Golgi membrane"/>
    <property type="evidence" value="ECO:0007669"/>
    <property type="project" value="UniProtKB-SubCell"/>
</dbReference>
<sequence>MQPSGVIVQESVANEIARYGDIIQADFRDTYRNLTLKSVFLLKWAFMYCSRAQFLLKTDDDVFVNVPNMCGHTHCSPPPFITTSWVTWSRRPFVISNMRRNSTAERSLGHKNYLPLSVFSKDDLPLYGSGTAYALSHDAVRPLFTEALLTPFLYVEDIFITGLVAQKVGLDKIHSKCFVCCRPIQNVCEYRSLVTAHLPKPEYMRDVWSFVRNSSAVCPSPSERTPCWPYERSAHVFLAQ</sequence>
<evidence type="ECO:0000313" key="11">
    <source>
        <dbReference type="EMBL" id="KAH8032797.1"/>
    </source>
</evidence>
<evidence type="ECO:0000256" key="9">
    <source>
        <dbReference type="ARBA" id="ARBA00023136"/>
    </source>
</evidence>
<keyword evidence="9" id="KW-0472">Membrane</keyword>
<dbReference type="PANTHER" id="PTHR11214:SF314">
    <property type="entry name" value="HEXOSYLTRANSFERASE"/>
    <property type="match status" value="1"/>
</dbReference>
<keyword evidence="3 10" id="KW-0328">Glycosyltransferase</keyword>
<dbReference type="AlphaFoldDB" id="A0A9J6EF99"/>
<evidence type="ECO:0000256" key="2">
    <source>
        <dbReference type="ARBA" id="ARBA00008661"/>
    </source>
</evidence>
<dbReference type="Gene3D" id="3.90.550.50">
    <property type="match status" value="1"/>
</dbReference>
<keyword evidence="8 10" id="KW-0333">Golgi apparatus</keyword>
<evidence type="ECO:0000256" key="5">
    <source>
        <dbReference type="ARBA" id="ARBA00022692"/>
    </source>
</evidence>
<protein>
    <recommendedName>
        <fullName evidence="10">Hexosyltransferase</fullName>
        <ecNumber evidence="10">2.4.1.-</ecNumber>
    </recommendedName>
</protein>
<accession>A0A9J6EF99</accession>
<dbReference type="VEuPathDB" id="VectorBase:LOC119162045"/>
<evidence type="ECO:0000256" key="6">
    <source>
        <dbReference type="ARBA" id="ARBA00022968"/>
    </source>
</evidence>
<dbReference type="EC" id="2.4.1.-" evidence="10"/>
<dbReference type="PANTHER" id="PTHR11214">
    <property type="entry name" value="BETA-1,3-N-ACETYLGLUCOSAMINYLTRANSFERASE"/>
    <property type="match status" value="1"/>
</dbReference>
<dbReference type="InterPro" id="IPR002659">
    <property type="entry name" value="Glyco_trans_31"/>
</dbReference>
<comment type="caution">
    <text evidence="11">The sequence shown here is derived from an EMBL/GenBank/DDBJ whole genome shotgun (WGS) entry which is preliminary data.</text>
</comment>
<evidence type="ECO:0000256" key="7">
    <source>
        <dbReference type="ARBA" id="ARBA00022989"/>
    </source>
</evidence>
<evidence type="ECO:0000256" key="10">
    <source>
        <dbReference type="RuleBase" id="RU363063"/>
    </source>
</evidence>
<reference evidence="11" key="2">
    <citation type="submission" date="2021-09" db="EMBL/GenBank/DDBJ databases">
        <authorList>
            <person name="Jia N."/>
            <person name="Wang J."/>
            <person name="Shi W."/>
            <person name="Du L."/>
            <person name="Sun Y."/>
            <person name="Zhan W."/>
            <person name="Jiang J."/>
            <person name="Wang Q."/>
            <person name="Zhang B."/>
            <person name="Ji P."/>
            <person name="Sakyi L.B."/>
            <person name="Cui X."/>
            <person name="Yuan T."/>
            <person name="Jiang B."/>
            <person name="Yang W."/>
            <person name="Lam T.T.-Y."/>
            <person name="Chang Q."/>
            <person name="Ding S."/>
            <person name="Wang X."/>
            <person name="Zhu J."/>
            <person name="Ruan X."/>
            <person name="Zhao L."/>
            <person name="Wei J."/>
            <person name="Que T."/>
            <person name="Du C."/>
            <person name="Cheng J."/>
            <person name="Dai P."/>
            <person name="Han X."/>
            <person name="Huang E."/>
            <person name="Gao Y."/>
            <person name="Liu J."/>
            <person name="Shao H."/>
            <person name="Ye R."/>
            <person name="Li L."/>
            <person name="Wei W."/>
            <person name="Wang X."/>
            <person name="Wang C."/>
            <person name="Huo Q."/>
            <person name="Li W."/>
            <person name="Guo W."/>
            <person name="Chen H."/>
            <person name="Chen S."/>
            <person name="Zhou L."/>
            <person name="Zhou L."/>
            <person name="Ni X."/>
            <person name="Tian J."/>
            <person name="Zhou Y."/>
            <person name="Sheng Y."/>
            <person name="Liu T."/>
            <person name="Pan Y."/>
            <person name="Xia L."/>
            <person name="Li J."/>
            <person name="Zhao F."/>
            <person name="Cao W."/>
        </authorList>
    </citation>
    <scope>NUCLEOTIDE SEQUENCE</scope>
    <source>
        <strain evidence="11">Rmic-2018</strain>
        <tissue evidence="11">Larvae</tissue>
    </source>
</reference>
<gene>
    <name evidence="11" type="ORF">HPB51_001875</name>
</gene>
<keyword evidence="12" id="KW-1185">Reference proteome</keyword>
<comment type="similarity">
    <text evidence="2 10">Belongs to the glycosyltransferase 31 family.</text>
</comment>
<dbReference type="GO" id="GO:0016758">
    <property type="term" value="F:hexosyltransferase activity"/>
    <property type="evidence" value="ECO:0007669"/>
    <property type="project" value="InterPro"/>
</dbReference>
<keyword evidence="6" id="KW-0735">Signal-anchor</keyword>
<keyword evidence="5" id="KW-0812">Transmembrane</keyword>
<organism evidence="11 12">
    <name type="scientific">Rhipicephalus microplus</name>
    <name type="common">Cattle tick</name>
    <name type="synonym">Boophilus microplus</name>
    <dbReference type="NCBI Taxonomy" id="6941"/>
    <lineage>
        <taxon>Eukaryota</taxon>
        <taxon>Metazoa</taxon>
        <taxon>Ecdysozoa</taxon>
        <taxon>Arthropoda</taxon>
        <taxon>Chelicerata</taxon>
        <taxon>Arachnida</taxon>
        <taxon>Acari</taxon>
        <taxon>Parasitiformes</taxon>
        <taxon>Ixodida</taxon>
        <taxon>Ixodoidea</taxon>
        <taxon>Ixodidae</taxon>
        <taxon>Rhipicephalinae</taxon>
        <taxon>Rhipicephalus</taxon>
        <taxon>Boophilus</taxon>
    </lineage>
</organism>
<name>A0A9J6EF99_RHIMP</name>
<evidence type="ECO:0000256" key="8">
    <source>
        <dbReference type="ARBA" id="ARBA00023034"/>
    </source>
</evidence>
<reference evidence="11" key="1">
    <citation type="journal article" date="2020" name="Cell">
        <title>Large-Scale Comparative Analyses of Tick Genomes Elucidate Their Genetic Diversity and Vector Capacities.</title>
        <authorList>
            <consortium name="Tick Genome and Microbiome Consortium (TIGMIC)"/>
            <person name="Jia N."/>
            <person name="Wang J."/>
            <person name="Shi W."/>
            <person name="Du L."/>
            <person name="Sun Y."/>
            <person name="Zhan W."/>
            <person name="Jiang J.F."/>
            <person name="Wang Q."/>
            <person name="Zhang B."/>
            <person name="Ji P."/>
            <person name="Bell-Sakyi L."/>
            <person name="Cui X.M."/>
            <person name="Yuan T.T."/>
            <person name="Jiang B.G."/>
            <person name="Yang W.F."/>
            <person name="Lam T.T."/>
            <person name="Chang Q.C."/>
            <person name="Ding S.J."/>
            <person name="Wang X.J."/>
            <person name="Zhu J.G."/>
            <person name="Ruan X.D."/>
            <person name="Zhao L."/>
            <person name="Wei J.T."/>
            <person name="Ye R.Z."/>
            <person name="Que T.C."/>
            <person name="Du C.H."/>
            <person name="Zhou Y.H."/>
            <person name="Cheng J.X."/>
            <person name="Dai P.F."/>
            <person name="Guo W.B."/>
            <person name="Han X.H."/>
            <person name="Huang E.J."/>
            <person name="Li L.F."/>
            <person name="Wei W."/>
            <person name="Gao Y.C."/>
            <person name="Liu J.Z."/>
            <person name="Shao H.Z."/>
            <person name="Wang X."/>
            <person name="Wang C.C."/>
            <person name="Yang T.C."/>
            <person name="Huo Q.B."/>
            <person name="Li W."/>
            <person name="Chen H.Y."/>
            <person name="Chen S.E."/>
            <person name="Zhou L.G."/>
            <person name="Ni X.B."/>
            <person name="Tian J.H."/>
            <person name="Sheng Y."/>
            <person name="Liu T."/>
            <person name="Pan Y.S."/>
            <person name="Xia L.Y."/>
            <person name="Li J."/>
            <person name="Zhao F."/>
            <person name="Cao W.C."/>
        </authorList>
    </citation>
    <scope>NUCLEOTIDE SEQUENCE</scope>
    <source>
        <strain evidence="11">Rmic-2018</strain>
    </source>
</reference>
<dbReference type="Pfam" id="PF01762">
    <property type="entry name" value="Galactosyl_T"/>
    <property type="match status" value="1"/>
</dbReference>
<comment type="subcellular location">
    <subcellularLocation>
        <location evidence="1 10">Golgi apparatus membrane</location>
        <topology evidence="1 10">Single-pass type II membrane protein</topology>
    </subcellularLocation>
</comment>
<keyword evidence="4" id="KW-0808">Transferase</keyword>
<evidence type="ECO:0000256" key="1">
    <source>
        <dbReference type="ARBA" id="ARBA00004323"/>
    </source>
</evidence>
<dbReference type="EMBL" id="JABSTU010000004">
    <property type="protein sequence ID" value="KAH8032797.1"/>
    <property type="molecule type" value="Genomic_DNA"/>
</dbReference>
<dbReference type="GO" id="GO:0006493">
    <property type="term" value="P:protein O-linked glycosylation"/>
    <property type="evidence" value="ECO:0007669"/>
    <property type="project" value="TreeGrafter"/>
</dbReference>